<name>A0A6C0JDU1_9ZZZZ</name>
<reference evidence="1" key="1">
    <citation type="journal article" date="2020" name="Nature">
        <title>Giant virus diversity and host interactions through global metagenomics.</title>
        <authorList>
            <person name="Schulz F."/>
            <person name="Roux S."/>
            <person name="Paez-Espino D."/>
            <person name="Jungbluth S."/>
            <person name="Walsh D.A."/>
            <person name="Denef V.J."/>
            <person name="McMahon K.D."/>
            <person name="Konstantinidis K.T."/>
            <person name="Eloe-Fadrosh E.A."/>
            <person name="Kyrpides N.C."/>
            <person name="Woyke T."/>
        </authorList>
    </citation>
    <scope>NUCLEOTIDE SEQUENCE</scope>
    <source>
        <strain evidence="1">GVMAG-M-3300025880-56</strain>
    </source>
</reference>
<dbReference type="AlphaFoldDB" id="A0A6C0JDU1"/>
<accession>A0A6C0JDU1</accession>
<proteinExistence type="predicted"/>
<dbReference type="EMBL" id="MN740350">
    <property type="protein sequence ID" value="QHU01908.1"/>
    <property type="molecule type" value="Genomic_DNA"/>
</dbReference>
<sequence length="274" mass="28114">MASFDFYLQHLYSDDITVGALRMPNTDGVAGDFIQTDGAGILSVVTPSFTAGPAGPVTDEALTVFDGTTGKLFKESAATCDVAGNATLTSLVAGGLTYPVADGSTGSALVTDGSGNLSFSATQVTSLFGDVSASYTSDLVAGDHLKFDSIAFSSGTNVVLDVATAYTSVANVASLGRVTVKTGPSYCLVGKLLQYQLATHAGSLVLQWFNADLNTSIGRALTISGLGQSGAVTYGYPELKVFYTPVADTRVELRLVSASGLSRVDVAQCDVLVV</sequence>
<protein>
    <submittedName>
        <fullName evidence="1">Uncharacterized protein</fullName>
    </submittedName>
</protein>
<organism evidence="1">
    <name type="scientific">viral metagenome</name>
    <dbReference type="NCBI Taxonomy" id="1070528"/>
    <lineage>
        <taxon>unclassified sequences</taxon>
        <taxon>metagenomes</taxon>
        <taxon>organismal metagenomes</taxon>
    </lineage>
</organism>
<evidence type="ECO:0000313" key="1">
    <source>
        <dbReference type="EMBL" id="QHU01908.1"/>
    </source>
</evidence>